<dbReference type="InterPro" id="IPR010998">
    <property type="entry name" value="Integrase_recombinase_N"/>
</dbReference>
<evidence type="ECO:0000256" key="1">
    <source>
        <dbReference type="ARBA" id="ARBA00023125"/>
    </source>
</evidence>
<dbReference type="InterPro" id="IPR044068">
    <property type="entry name" value="CB"/>
</dbReference>
<reference evidence="5" key="1">
    <citation type="submission" date="2017-11" db="EMBL/GenBank/DDBJ databases">
        <authorList>
            <person name="Wibberg D."/>
        </authorList>
    </citation>
    <scope>NUCLEOTIDE SEQUENCE [LARGE SCALE GENOMIC DNA]</scope>
</reference>
<evidence type="ECO:0000259" key="3">
    <source>
        <dbReference type="PROSITE" id="PS51900"/>
    </source>
</evidence>
<dbReference type="Pfam" id="PF02899">
    <property type="entry name" value="Phage_int_SAM_1"/>
    <property type="match status" value="1"/>
</dbReference>
<keyword evidence="1 2" id="KW-0238">DNA-binding</keyword>
<organism evidence="4 5">
    <name type="scientific">Streptomyces chartreusis NRRL 3882</name>
    <dbReference type="NCBI Taxonomy" id="1079985"/>
    <lineage>
        <taxon>Bacteria</taxon>
        <taxon>Bacillati</taxon>
        <taxon>Actinomycetota</taxon>
        <taxon>Actinomycetes</taxon>
        <taxon>Kitasatosporales</taxon>
        <taxon>Streptomycetaceae</taxon>
        <taxon>Streptomyces</taxon>
    </lineage>
</organism>
<evidence type="ECO:0000313" key="5">
    <source>
        <dbReference type="Proteomes" id="UP000235464"/>
    </source>
</evidence>
<dbReference type="OrthoDB" id="4020134at2"/>
<keyword evidence="5" id="KW-1185">Reference proteome</keyword>
<evidence type="ECO:0000313" key="4">
    <source>
        <dbReference type="EMBL" id="SOR81354.1"/>
    </source>
</evidence>
<dbReference type="PROSITE" id="PS51900">
    <property type="entry name" value="CB"/>
    <property type="match status" value="1"/>
</dbReference>
<accession>A0A2N9BDA9</accession>
<gene>
    <name evidence="4" type="ORF">SCNRRL3882_4806</name>
</gene>
<dbReference type="RefSeq" id="WP_107500547.1">
    <property type="nucleotide sequence ID" value="NZ_LT962942.1"/>
</dbReference>
<dbReference type="InterPro" id="IPR004107">
    <property type="entry name" value="Integrase_SAM-like_N"/>
</dbReference>
<protein>
    <recommendedName>
        <fullName evidence="3">Core-binding (CB) domain-containing protein</fullName>
    </recommendedName>
</protein>
<dbReference type="Proteomes" id="UP000235464">
    <property type="component" value="Chromosome I"/>
</dbReference>
<dbReference type="Gene3D" id="1.10.150.130">
    <property type="match status" value="1"/>
</dbReference>
<dbReference type="GO" id="GO:0003677">
    <property type="term" value="F:DNA binding"/>
    <property type="evidence" value="ECO:0007669"/>
    <property type="project" value="UniProtKB-UniRule"/>
</dbReference>
<evidence type="ECO:0000256" key="2">
    <source>
        <dbReference type="PROSITE-ProRule" id="PRU01248"/>
    </source>
</evidence>
<dbReference type="AlphaFoldDB" id="A0A2N9BDA9"/>
<name>A0A2N9BDA9_STRCX</name>
<proteinExistence type="predicted"/>
<dbReference type="GO" id="GO:0015074">
    <property type="term" value="P:DNA integration"/>
    <property type="evidence" value="ECO:0007669"/>
    <property type="project" value="InterPro"/>
</dbReference>
<sequence length="192" mass="22094">MNEWHVMRVPDPGRWGTLPPEGFWGVQDLPAAVARIGLRPGDPVLVAPDGTVDRDLLDFVRSHEFRNLERETKRNYTTDIRPLLTLLSSRGVPWRRATRQDLADYRHWRCRAAENPGRIGGTKWDREASAFTKLFRWAKVYPLPVDVSRREDRAADAVSSRVLWLRHHSARPAGKPWCFRRAPRRSAPTGQG</sequence>
<dbReference type="EMBL" id="LT963352">
    <property type="protein sequence ID" value="SOR81354.1"/>
    <property type="molecule type" value="Genomic_DNA"/>
</dbReference>
<feature type="domain" description="Core-binding (CB)" evidence="3">
    <location>
        <begin position="50"/>
        <end position="139"/>
    </location>
</feature>